<name>B6W9Z0_9FIRM</name>
<evidence type="ECO:0000313" key="1">
    <source>
        <dbReference type="EMBL" id="EEB35750.1"/>
    </source>
</evidence>
<gene>
    <name evidence="1" type="ORF">ANHYDRO_01416</name>
</gene>
<organism evidence="1 2">
    <name type="scientific">Anaerococcus hydrogenalis DSM 7454</name>
    <dbReference type="NCBI Taxonomy" id="561177"/>
    <lineage>
        <taxon>Bacteria</taxon>
        <taxon>Bacillati</taxon>
        <taxon>Bacillota</taxon>
        <taxon>Tissierellia</taxon>
        <taxon>Tissierellales</taxon>
        <taxon>Peptoniphilaceae</taxon>
        <taxon>Anaerococcus</taxon>
    </lineage>
</organism>
<comment type="caution">
    <text evidence="1">The sequence shown here is derived from an EMBL/GenBank/DDBJ whole genome shotgun (WGS) entry which is preliminary data.</text>
</comment>
<dbReference type="Proteomes" id="UP000005451">
    <property type="component" value="Unassembled WGS sequence"/>
</dbReference>
<evidence type="ECO:0000313" key="2">
    <source>
        <dbReference type="Proteomes" id="UP000005451"/>
    </source>
</evidence>
<dbReference type="RefSeq" id="WP_004814616.1">
    <property type="nucleotide sequence ID" value="NZ_ABXA01000036.1"/>
</dbReference>
<dbReference type="AlphaFoldDB" id="B6W9Z0"/>
<dbReference type="EMBL" id="ABXA01000036">
    <property type="protein sequence ID" value="EEB35750.1"/>
    <property type="molecule type" value="Genomic_DNA"/>
</dbReference>
<sequence length="109" mass="12500">MRNLKFKDLGKASKIVKKLNLRVDKDTNINDIDSVGASLFLKLVENYNMVQDDLADFMSNLLEDENISKEDFLNLDLNNVYTYLEKLKEDEGFSNFLSALSNIVKTTTK</sequence>
<reference evidence="1 2" key="1">
    <citation type="submission" date="2008-09" db="EMBL/GenBank/DDBJ databases">
        <authorList>
            <person name="Fulton L."/>
            <person name="Clifton S."/>
            <person name="Fulton B."/>
            <person name="Xu J."/>
            <person name="Minx P."/>
            <person name="Pepin K.H."/>
            <person name="Johnson M."/>
            <person name="Thiruvilangam P."/>
            <person name="Bhonagiri V."/>
            <person name="Nash W.E."/>
            <person name="Mardis E.R."/>
            <person name="Wilson R.K."/>
        </authorList>
    </citation>
    <scope>NUCLEOTIDE SEQUENCE [LARGE SCALE GENOMIC DNA]</scope>
    <source>
        <strain evidence="1 2">DSM 7454</strain>
    </source>
</reference>
<protein>
    <submittedName>
        <fullName evidence="1">Uncharacterized protein</fullName>
    </submittedName>
</protein>
<accession>B6W9Z0</accession>
<reference evidence="1 2" key="2">
    <citation type="submission" date="2008-10" db="EMBL/GenBank/DDBJ databases">
        <title>Draft genome sequence of Anaerococcus hydrogenalis (DSM 7454).</title>
        <authorList>
            <person name="Sudarsanam P."/>
            <person name="Ley R."/>
            <person name="Guruge J."/>
            <person name="Turnbaugh P.J."/>
            <person name="Mahowald M."/>
            <person name="Liep D."/>
            <person name="Gordon J."/>
        </authorList>
    </citation>
    <scope>NUCLEOTIDE SEQUENCE [LARGE SCALE GENOMIC DNA]</scope>
    <source>
        <strain evidence="1 2">DSM 7454</strain>
    </source>
</reference>
<proteinExistence type="predicted"/>
<dbReference type="eggNOG" id="ENOG5033N5M">
    <property type="taxonomic scope" value="Bacteria"/>
</dbReference>
<dbReference type="STRING" id="561177.ANHYDRO_01416"/>